<dbReference type="KEGG" id="tae:TepiRe1_0563"/>
<feature type="binding site" evidence="7">
    <location>
        <begin position="239"/>
        <end position="246"/>
    </location>
    <ligand>
        <name>ATP</name>
        <dbReference type="ChEBI" id="CHEBI:30616"/>
    </ligand>
</feature>
<dbReference type="SUPFAM" id="SSF52540">
    <property type="entry name" value="P-loop containing nucleoside triphosphate hydrolases"/>
    <property type="match status" value="1"/>
</dbReference>
<dbReference type="eggNOG" id="COG1155">
    <property type="taxonomic scope" value="Bacteria"/>
</dbReference>
<keyword evidence="3 7" id="KW-0547">Nucleotide-binding</keyword>
<dbReference type="PANTHER" id="PTHR43607">
    <property type="entry name" value="V-TYPE PROTON ATPASE CATALYTIC SUBUNIT A"/>
    <property type="match status" value="1"/>
</dbReference>
<keyword evidence="12" id="KW-0378">Hydrolase</keyword>
<dbReference type="Gene3D" id="2.40.50.100">
    <property type="match status" value="1"/>
</dbReference>
<dbReference type="Pfam" id="PF00006">
    <property type="entry name" value="ATP-synt_ab"/>
    <property type="match status" value="1"/>
</dbReference>
<keyword evidence="2 7" id="KW-0813">Transport</keyword>
<evidence type="ECO:0000256" key="4">
    <source>
        <dbReference type="ARBA" id="ARBA00022840"/>
    </source>
</evidence>
<feature type="domain" description="ATPsynthase alpha/beta subunit barrel-sandwich" evidence="10">
    <location>
        <begin position="116"/>
        <end position="201"/>
    </location>
</feature>
<dbReference type="InterPro" id="IPR055190">
    <property type="entry name" value="ATP-synt_VA_C"/>
</dbReference>
<comment type="function">
    <text evidence="7">Produces ATP from ADP in the presence of a proton gradient across the membrane. The V-type alpha chain is a catalytic subunit.</text>
</comment>
<feature type="domain" description="ATPase F1/V1/A1 complex alpha/beta subunit N-terminal" evidence="9">
    <location>
        <begin position="14"/>
        <end position="74"/>
    </location>
</feature>
<dbReference type="STRING" id="1209989.TepRe1_0513"/>
<evidence type="ECO:0000313" key="13">
    <source>
        <dbReference type="Proteomes" id="UP000010802"/>
    </source>
</evidence>
<dbReference type="Gene3D" id="3.40.50.300">
    <property type="entry name" value="P-loop containing nucleotide triphosphate hydrolases"/>
    <property type="match status" value="1"/>
</dbReference>
<dbReference type="InterPro" id="IPR022878">
    <property type="entry name" value="V-ATPase_asu"/>
</dbReference>
<dbReference type="Gene3D" id="2.40.30.20">
    <property type="match status" value="1"/>
</dbReference>
<dbReference type="InterPro" id="IPR004100">
    <property type="entry name" value="ATPase_F1/V1/A1_a/bsu_N"/>
</dbReference>
<dbReference type="NCBIfam" id="NF003220">
    <property type="entry name" value="PRK04192.1"/>
    <property type="match status" value="1"/>
</dbReference>
<dbReference type="CDD" id="cd18111">
    <property type="entry name" value="ATP-synt_V_A-type_alpha_C"/>
    <property type="match status" value="1"/>
</dbReference>
<dbReference type="AlphaFoldDB" id="U4QKN0"/>
<feature type="domain" description="ATPase F1/V1/A1 complex alpha/beta subunit nucleotide-binding" evidence="8">
    <location>
        <begin position="219"/>
        <end position="440"/>
    </location>
</feature>
<keyword evidence="4 7" id="KW-0067">ATP-binding</keyword>
<comment type="similarity">
    <text evidence="1 7">Belongs to the ATPase alpha/beta chains family.</text>
</comment>
<dbReference type="Gene3D" id="1.10.1140.10">
    <property type="entry name" value="Bovine Mitochondrial F1-atpase, Atp Synthase Beta Chain, Chain D, domain 3"/>
    <property type="match status" value="1"/>
</dbReference>
<evidence type="ECO:0000256" key="2">
    <source>
        <dbReference type="ARBA" id="ARBA00022448"/>
    </source>
</evidence>
<evidence type="ECO:0000259" key="10">
    <source>
        <dbReference type="Pfam" id="PF16886"/>
    </source>
</evidence>
<dbReference type="EMBL" id="HF563609">
    <property type="protein sequence ID" value="CDI40418.1"/>
    <property type="molecule type" value="Genomic_DNA"/>
</dbReference>
<dbReference type="CDD" id="cd01134">
    <property type="entry name" value="V_A-ATPase_A"/>
    <property type="match status" value="1"/>
</dbReference>
<dbReference type="GO" id="GO:0046961">
    <property type="term" value="F:proton-transporting ATPase activity, rotational mechanism"/>
    <property type="evidence" value="ECO:0007669"/>
    <property type="project" value="InterPro"/>
</dbReference>
<keyword evidence="7" id="KW-0066">ATP synthesis</keyword>
<dbReference type="InterPro" id="IPR000194">
    <property type="entry name" value="ATPase_F1/V1/A1_a/bsu_nucl-bd"/>
</dbReference>
<keyword evidence="6 7" id="KW-0406">Ion transport</keyword>
<sequence>MRGGKMSGQGNIIYINGPVVKADHMEDFMVREMVMVGDKKLIGEVISLEEDIGTVQVYEETSGLKMNEKIIGTGKPLSLKLGPGIIGNIFDGIERPLSEIYNSGFKFIPEGIGLISIDEKKLWHVDILVKKDDILKQDDVFAKVQETSIVTHKIMVPPGIEGKVVSVVESGDYNICDTLAVLEDSAGRRHELKMYQEWPVRTPRPVSRRMPIEKLLVTGQRVIDVFFPIAKGGTAAIPGGFGTGKTITQHQLAKWSDADIIVYVGCGERGNEMTEVLEDFPKLKDPRTGNPLMDRTVLIANTSNMPVAAREASIYTGITIAEYFRDMGYSVAIMADSTSRWAEALREIAGRLEEMPAEEGYPAYLASRLAAFYERAGYVENLNGTEGSVTIIGAVSPAGGDFSEPVTQSTKRIVGAFLALDKELAHARHFPSINWISSYSGYVSMLEEWFKEHVAPDILELRAKMMKILQEENKLMDIVKLVGEDVLPDEQRIILEIAKIIKAGYLQQNAYHAQDAYAPLVRQYKMLKVIDKLYERASSCIKKGIPISKVKDETLFSDIIMMKYNVSDDKPKVFENLNSKIDSYYDSLESMYKEGDTDESQIPKIR</sequence>
<dbReference type="GO" id="GO:0046933">
    <property type="term" value="F:proton-transporting ATP synthase activity, rotational mechanism"/>
    <property type="evidence" value="ECO:0007669"/>
    <property type="project" value="UniProtKB-UniRule"/>
</dbReference>
<organism evidence="12 13">
    <name type="scientific">Tepidanaerobacter acetatoxydans (strain DSM 21804 / JCM 16047 / Re1)</name>
    <dbReference type="NCBI Taxonomy" id="1209989"/>
    <lineage>
        <taxon>Bacteria</taxon>
        <taxon>Bacillati</taxon>
        <taxon>Bacillota</taxon>
        <taxon>Clostridia</taxon>
        <taxon>Thermosediminibacterales</taxon>
        <taxon>Tepidanaerobacteraceae</taxon>
        <taxon>Tepidanaerobacter</taxon>
    </lineage>
</organism>
<evidence type="ECO:0000256" key="1">
    <source>
        <dbReference type="ARBA" id="ARBA00008936"/>
    </source>
</evidence>
<evidence type="ECO:0000259" key="9">
    <source>
        <dbReference type="Pfam" id="PF02874"/>
    </source>
</evidence>
<dbReference type="PANTHER" id="PTHR43607:SF1">
    <property type="entry name" value="H(+)-TRANSPORTING TWO-SECTOR ATPASE"/>
    <property type="match status" value="1"/>
</dbReference>
<dbReference type="InterPro" id="IPR036121">
    <property type="entry name" value="ATPase_F1/V1/A1_a/bsu_N_sf"/>
</dbReference>
<accession>U4QKN0</accession>
<dbReference type="InterPro" id="IPR027417">
    <property type="entry name" value="P-loop_NTPase"/>
</dbReference>
<evidence type="ECO:0000259" key="8">
    <source>
        <dbReference type="Pfam" id="PF00006"/>
    </source>
</evidence>
<dbReference type="InterPro" id="IPR024034">
    <property type="entry name" value="ATPase_F1/V1_b/a_C"/>
</dbReference>
<dbReference type="Proteomes" id="UP000010802">
    <property type="component" value="Chromosome"/>
</dbReference>
<comment type="catalytic activity">
    <reaction evidence="7">
        <text>ATP + H2O + 4 H(+)(in) = ADP + phosphate + 5 H(+)(out)</text>
        <dbReference type="Rhea" id="RHEA:57720"/>
        <dbReference type="ChEBI" id="CHEBI:15377"/>
        <dbReference type="ChEBI" id="CHEBI:15378"/>
        <dbReference type="ChEBI" id="CHEBI:30616"/>
        <dbReference type="ChEBI" id="CHEBI:43474"/>
        <dbReference type="ChEBI" id="CHEBI:456216"/>
        <dbReference type="EC" id="7.1.2.2"/>
    </reaction>
</comment>
<proteinExistence type="inferred from homology"/>
<evidence type="ECO:0000313" key="12">
    <source>
        <dbReference type="EMBL" id="CDI40418.1"/>
    </source>
</evidence>
<evidence type="ECO:0000259" key="11">
    <source>
        <dbReference type="Pfam" id="PF22919"/>
    </source>
</evidence>
<dbReference type="SUPFAM" id="SSF47917">
    <property type="entry name" value="C-terminal domain of alpha and beta subunits of F1 ATP synthase"/>
    <property type="match status" value="1"/>
</dbReference>
<evidence type="ECO:0000256" key="6">
    <source>
        <dbReference type="ARBA" id="ARBA00023065"/>
    </source>
</evidence>
<dbReference type="HAMAP" id="MF_00309">
    <property type="entry name" value="ATP_synth_A_arch"/>
    <property type="match status" value="1"/>
</dbReference>
<dbReference type="Pfam" id="PF02874">
    <property type="entry name" value="ATP-synt_ab_N"/>
    <property type="match status" value="1"/>
</dbReference>
<dbReference type="GO" id="GO:0005524">
    <property type="term" value="F:ATP binding"/>
    <property type="evidence" value="ECO:0007669"/>
    <property type="project" value="UniProtKB-UniRule"/>
</dbReference>
<name>U4QKN0_TEPAE</name>
<dbReference type="SUPFAM" id="SSF50615">
    <property type="entry name" value="N-terminal domain of alpha and beta subunits of F1 ATP synthase"/>
    <property type="match status" value="1"/>
</dbReference>
<evidence type="ECO:0000256" key="7">
    <source>
        <dbReference type="HAMAP-Rule" id="MF_00309"/>
    </source>
</evidence>
<protein>
    <recommendedName>
        <fullName evidence="7">V-type ATP synthase alpha chain</fullName>
        <ecNumber evidence="7">7.1.2.2</ecNumber>
    </recommendedName>
    <alternativeName>
        <fullName evidence="7">V-ATPase subunit A</fullName>
    </alternativeName>
</protein>
<reference evidence="13" key="1">
    <citation type="journal article" date="2013" name="Genome Announc.">
        <title>First genome sequence of a syntrophic acetate-oxidizing bacterium, Tepidanaerobacter acetatoxydans strain Re1.</title>
        <authorList>
            <person name="Manzoor S."/>
            <person name="Bongcam-Rudloff E."/>
            <person name="Schnurer A."/>
            <person name="Muller B."/>
        </authorList>
    </citation>
    <scope>NUCLEOTIDE SEQUENCE [LARGE SCALE GENOMIC DNA]</scope>
    <source>
        <strain evidence="13">Re1</strain>
    </source>
</reference>
<dbReference type="GO" id="GO:0042777">
    <property type="term" value="P:proton motive force-driven plasma membrane ATP synthesis"/>
    <property type="evidence" value="ECO:0007669"/>
    <property type="project" value="UniProtKB-UniRule"/>
</dbReference>
<keyword evidence="13" id="KW-1185">Reference proteome</keyword>
<dbReference type="EC" id="7.1.2.2" evidence="7"/>
<evidence type="ECO:0000256" key="3">
    <source>
        <dbReference type="ARBA" id="ARBA00022741"/>
    </source>
</evidence>
<keyword evidence="5 7" id="KW-1278">Translocase</keyword>
<evidence type="ECO:0000256" key="5">
    <source>
        <dbReference type="ARBA" id="ARBA00022967"/>
    </source>
</evidence>
<gene>
    <name evidence="7 12" type="primary">atpA</name>
    <name evidence="12" type="ordered locus">TEPIRE1_0563</name>
</gene>
<dbReference type="GO" id="GO:0016787">
    <property type="term" value="F:hydrolase activity"/>
    <property type="evidence" value="ECO:0007669"/>
    <property type="project" value="UniProtKB-KW"/>
</dbReference>
<dbReference type="GO" id="GO:0045259">
    <property type="term" value="C:proton-transporting ATP synthase complex"/>
    <property type="evidence" value="ECO:0007669"/>
    <property type="project" value="UniProtKB-ARBA"/>
</dbReference>
<dbReference type="Pfam" id="PF16886">
    <property type="entry name" value="ATP-synt_ab_Xtn"/>
    <property type="match status" value="1"/>
</dbReference>
<feature type="domain" description="ATP synthase A/B type C-terminal" evidence="11">
    <location>
        <begin position="448"/>
        <end position="549"/>
    </location>
</feature>
<dbReference type="Pfam" id="PF22919">
    <property type="entry name" value="ATP-synt_VA_C"/>
    <property type="match status" value="1"/>
</dbReference>
<keyword evidence="7" id="KW-0375">Hydrogen ion transport</keyword>
<dbReference type="InterPro" id="IPR023366">
    <property type="entry name" value="ATP_synth_asu-like_sf"/>
</dbReference>
<dbReference type="InterPro" id="IPR031686">
    <property type="entry name" value="ATP-synth_a_Xtn"/>
</dbReference>
<dbReference type="HOGENOM" id="CLU_008162_3_1_9"/>